<proteinExistence type="predicted"/>
<keyword evidence="1" id="KW-0812">Transmembrane</keyword>
<keyword evidence="1" id="KW-1133">Transmembrane helix</keyword>
<dbReference type="Proteomes" id="UP000288293">
    <property type="component" value="Unassembled WGS sequence"/>
</dbReference>
<dbReference type="AlphaFoldDB" id="A0A432W3K8"/>
<dbReference type="InterPro" id="IPR011528">
    <property type="entry name" value="NERD"/>
</dbReference>
<organism evidence="3 4">
    <name type="scientific">Aliidiomarina minuta</name>
    <dbReference type="NCBI Taxonomy" id="880057"/>
    <lineage>
        <taxon>Bacteria</taxon>
        <taxon>Pseudomonadati</taxon>
        <taxon>Pseudomonadota</taxon>
        <taxon>Gammaproteobacteria</taxon>
        <taxon>Alteromonadales</taxon>
        <taxon>Idiomarinaceae</taxon>
        <taxon>Aliidiomarina</taxon>
    </lineage>
</organism>
<evidence type="ECO:0000313" key="4">
    <source>
        <dbReference type="Proteomes" id="UP000288293"/>
    </source>
</evidence>
<dbReference type="OrthoDB" id="572185at2"/>
<feature type="transmembrane region" description="Helical" evidence="1">
    <location>
        <begin position="29"/>
        <end position="50"/>
    </location>
</feature>
<dbReference type="Pfam" id="PF08378">
    <property type="entry name" value="NERD"/>
    <property type="match status" value="1"/>
</dbReference>
<feature type="transmembrane region" description="Helical" evidence="1">
    <location>
        <begin position="56"/>
        <end position="74"/>
    </location>
</feature>
<accession>A0A432W3K8</accession>
<dbReference type="EMBL" id="PIPL01000003">
    <property type="protein sequence ID" value="RUO23922.1"/>
    <property type="molecule type" value="Genomic_DNA"/>
</dbReference>
<evidence type="ECO:0000313" key="3">
    <source>
        <dbReference type="EMBL" id="RUO23922.1"/>
    </source>
</evidence>
<keyword evidence="4" id="KW-1185">Reference proteome</keyword>
<feature type="domain" description="NERD" evidence="2">
    <location>
        <begin position="88"/>
        <end position="201"/>
    </location>
</feature>
<gene>
    <name evidence="3" type="ORF">CWE09_12295</name>
</gene>
<dbReference type="RefSeq" id="WP_126804342.1">
    <property type="nucleotide sequence ID" value="NZ_PIPL01000003.1"/>
</dbReference>
<evidence type="ECO:0000259" key="2">
    <source>
        <dbReference type="PROSITE" id="PS50965"/>
    </source>
</evidence>
<sequence>MKSPLKAKPLNNPAESLERRLYDLALDRVLVPIPICILFVFMAIVEWYRWYVDVPPQPLLMSVLAVCVIAYFAFRFRGVWREIKQLKQGIAGEKAVGQFLERLRTDGAYVFHDVPGDKFNLDHVVIHGSGIYVVETKTLSKPDRGKTELHFDGLEVHRNDKPLPMNPVLQVSAASAWLAELLKESTGNRYSVRGLVTFPGWYIRSSKNTFSASIWVLNPKAIPSFISSQQLVLTSEEVNLIKFHLDRYIRAR</sequence>
<keyword evidence="1" id="KW-0472">Membrane</keyword>
<name>A0A432W3K8_9GAMM</name>
<reference evidence="3 4" key="1">
    <citation type="journal article" date="2011" name="Front. Microbiol.">
        <title>Genomic signatures of strain selection and enhancement in Bacillus atrophaeus var. globigii, a historical biowarfare simulant.</title>
        <authorList>
            <person name="Gibbons H.S."/>
            <person name="Broomall S.M."/>
            <person name="McNew L.A."/>
            <person name="Daligault H."/>
            <person name="Chapman C."/>
            <person name="Bruce D."/>
            <person name="Karavis M."/>
            <person name="Krepps M."/>
            <person name="McGregor P.A."/>
            <person name="Hong C."/>
            <person name="Park K.H."/>
            <person name="Akmal A."/>
            <person name="Feldman A."/>
            <person name="Lin J.S."/>
            <person name="Chang W.E."/>
            <person name="Higgs B.W."/>
            <person name="Demirev P."/>
            <person name="Lindquist J."/>
            <person name="Liem A."/>
            <person name="Fochler E."/>
            <person name="Read T.D."/>
            <person name="Tapia R."/>
            <person name="Johnson S."/>
            <person name="Bishop-Lilly K.A."/>
            <person name="Detter C."/>
            <person name="Han C."/>
            <person name="Sozhamannan S."/>
            <person name="Rosenzweig C.N."/>
            <person name="Skowronski E.W."/>
        </authorList>
    </citation>
    <scope>NUCLEOTIDE SEQUENCE [LARGE SCALE GENOMIC DNA]</scope>
    <source>
        <strain evidence="3 4">MLST1</strain>
    </source>
</reference>
<dbReference type="PROSITE" id="PS50965">
    <property type="entry name" value="NERD"/>
    <property type="match status" value="1"/>
</dbReference>
<evidence type="ECO:0000256" key="1">
    <source>
        <dbReference type="SAM" id="Phobius"/>
    </source>
</evidence>
<protein>
    <submittedName>
        <fullName evidence="3">Nuclease</fullName>
    </submittedName>
</protein>
<comment type="caution">
    <text evidence="3">The sequence shown here is derived from an EMBL/GenBank/DDBJ whole genome shotgun (WGS) entry which is preliminary data.</text>
</comment>